<proteinExistence type="predicted"/>
<sequence length="368" mass="40924">MPKITAKNMHEYYDFVAAKEGGPVTVLIGKKKSTDTDSSHPDAIVFKQGLGAPKDRDASIKLQGRAGFLPVIAAGDDYFIREAYPSKIATKWSQVQSHSKLLIRQAMELSLIMLQAGVVDRDRSVLKGTGDNLTARNLVISDRLYFFDFEPEYFIDWSKELTSSDAEAIELWKTTHENLIKGLAANLGLGGQVEALLAQFHVAAEKILAEKNEQALKIWHGLVHPVVDSGGEYEPPSFTVSPTVSHSSSYVTPSVTIQKPNLAEPTVEAIFDLMKSYYGAKPTLFRSSLEDTVDKMARLTHVVNNREGSAYLKLEAMINKDHDPLFRKVATSLLENTKQYLDKAYTRQLHDKDELWARPKGPWGSGSL</sequence>
<dbReference type="Proteomes" id="UP001222087">
    <property type="component" value="Chromosome"/>
</dbReference>
<evidence type="ECO:0000313" key="2">
    <source>
        <dbReference type="Proteomes" id="UP001222087"/>
    </source>
</evidence>
<accession>A0ABY8AVX9</accession>
<name>A0ABY8AVX9_9GAMM</name>
<dbReference type="EMBL" id="CP119078">
    <property type="protein sequence ID" value="WED43876.1"/>
    <property type="molecule type" value="Genomic_DNA"/>
</dbReference>
<keyword evidence="2" id="KW-1185">Reference proteome</keyword>
<reference evidence="1 2" key="1">
    <citation type="submission" date="2023-02" db="EMBL/GenBank/DDBJ databases">
        <title>Genome Sequence of L. cardiaca H63T.</title>
        <authorList>
            <person name="Lopez A.E."/>
            <person name="Cianciotto N.P."/>
        </authorList>
    </citation>
    <scope>NUCLEOTIDE SEQUENCE [LARGE SCALE GENOMIC DNA]</scope>
    <source>
        <strain evidence="1 2">H63</strain>
    </source>
</reference>
<organism evidence="1 2">
    <name type="scientific">Legionella cardiaca</name>
    <dbReference type="NCBI Taxonomy" id="1071983"/>
    <lineage>
        <taxon>Bacteria</taxon>
        <taxon>Pseudomonadati</taxon>
        <taxon>Pseudomonadota</taxon>
        <taxon>Gammaproteobacteria</taxon>
        <taxon>Legionellales</taxon>
        <taxon>Legionellaceae</taxon>
        <taxon>Legionella</taxon>
    </lineage>
</organism>
<gene>
    <name evidence="1" type="ORF">PXX05_03585</name>
</gene>
<dbReference type="RefSeq" id="WP_275089689.1">
    <property type="nucleotide sequence ID" value="NZ_CP119078.1"/>
</dbReference>
<evidence type="ECO:0000313" key="1">
    <source>
        <dbReference type="EMBL" id="WED43876.1"/>
    </source>
</evidence>
<protein>
    <submittedName>
        <fullName evidence="1">Uncharacterized protein</fullName>
    </submittedName>
</protein>